<dbReference type="Pfam" id="PF00389">
    <property type="entry name" value="2-Hacid_dh"/>
    <property type="match status" value="1"/>
</dbReference>
<dbReference type="CDD" id="cd12162">
    <property type="entry name" value="2-Hacid_dh_4"/>
    <property type="match status" value="1"/>
</dbReference>
<evidence type="ECO:0000256" key="1">
    <source>
        <dbReference type="ARBA" id="ARBA00005854"/>
    </source>
</evidence>
<keyword evidence="3" id="KW-0520">NAD</keyword>
<reference evidence="7" key="1">
    <citation type="submission" date="2022-10" db="EMBL/GenBank/DDBJ databases">
        <title>Chitinophaga sp. nov., isolated from soil.</title>
        <authorList>
            <person name="Jeon C.O."/>
        </authorList>
    </citation>
    <scope>NUCLEOTIDE SEQUENCE</scope>
    <source>
        <strain evidence="7">R8</strain>
    </source>
</reference>
<dbReference type="Proteomes" id="UP001162741">
    <property type="component" value="Chromosome"/>
</dbReference>
<feature type="domain" description="D-isomer specific 2-hydroxyacid dehydrogenase catalytic" evidence="5">
    <location>
        <begin position="18"/>
        <end position="316"/>
    </location>
</feature>
<gene>
    <name evidence="7" type="ORF">MKQ68_01190</name>
</gene>
<evidence type="ECO:0000256" key="3">
    <source>
        <dbReference type="ARBA" id="ARBA00023027"/>
    </source>
</evidence>
<dbReference type="SUPFAM" id="SSF52283">
    <property type="entry name" value="Formate/glycerate dehydrogenase catalytic domain-like"/>
    <property type="match status" value="1"/>
</dbReference>
<dbReference type="SUPFAM" id="SSF51735">
    <property type="entry name" value="NAD(P)-binding Rossmann-fold domains"/>
    <property type="match status" value="1"/>
</dbReference>
<dbReference type="Pfam" id="PF02826">
    <property type="entry name" value="2-Hacid_dh_C"/>
    <property type="match status" value="1"/>
</dbReference>
<dbReference type="RefSeq" id="WP_264281736.1">
    <property type="nucleotide sequence ID" value="NZ_CP107006.1"/>
</dbReference>
<organism evidence="7 8">
    <name type="scientific">Chitinophaga horti</name>
    <dbReference type="NCBI Taxonomy" id="2920382"/>
    <lineage>
        <taxon>Bacteria</taxon>
        <taxon>Pseudomonadati</taxon>
        <taxon>Bacteroidota</taxon>
        <taxon>Chitinophagia</taxon>
        <taxon>Chitinophagales</taxon>
        <taxon>Chitinophagaceae</taxon>
        <taxon>Chitinophaga</taxon>
    </lineage>
</organism>
<dbReference type="InterPro" id="IPR006139">
    <property type="entry name" value="D-isomer_2_OHA_DH_cat_dom"/>
</dbReference>
<dbReference type="InterPro" id="IPR036291">
    <property type="entry name" value="NAD(P)-bd_dom_sf"/>
</dbReference>
<dbReference type="InterPro" id="IPR029753">
    <property type="entry name" value="D-isomer_DH_CS"/>
</dbReference>
<keyword evidence="2 4" id="KW-0560">Oxidoreductase</keyword>
<protein>
    <submittedName>
        <fullName evidence="7">D-2-hydroxyacid dehydrogenase</fullName>
    </submittedName>
</protein>
<feature type="domain" description="D-isomer specific 2-hydroxyacid dehydrogenase NAD-binding" evidence="6">
    <location>
        <begin position="108"/>
        <end position="286"/>
    </location>
</feature>
<evidence type="ECO:0000313" key="7">
    <source>
        <dbReference type="EMBL" id="UYQ93715.1"/>
    </source>
</evidence>
<proteinExistence type="inferred from homology"/>
<dbReference type="PROSITE" id="PS00671">
    <property type="entry name" value="D_2_HYDROXYACID_DH_3"/>
    <property type="match status" value="1"/>
</dbReference>
<dbReference type="Gene3D" id="3.40.50.720">
    <property type="entry name" value="NAD(P)-binding Rossmann-like Domain"/>
    <property type="match status" value="2"/>
</dbReference>
<name>A0ABY6J2G0_9BACT</name>
<comment type="similarity">
    <text evidence="1 4">Belongs to the D-isomer specific 2-hydroxyacid dehydrogenase family.</text>
</comment>
<accession>A0ABY6J2G0</accession>
<dbReference type="PANTHER" id="PTHR43761:SF1">
    <property type="entry name" value="D-ISOMER SPECIFIC 2-HYDROXYACID DEHYDROGENASE CATALYTIC DOMAIN-CONTAINING PROTEIN-RELATED"/>
    <property type="match status" value="1"/>
</dbReference>
<dbReference type="InterPro" id="IPR006140">
    <property type="entry name" value="D-isomer_DH_NAD-bd"/>
</dbReference>
<evidence type="ECO:0000256" key="4">
    <source>
        <dbReference type="RuleBase" id="RU003719"/>
    </source>
</evidence>
<dbReference type="PANTHER" id="PTHR43761">
    <property type="entry name" value="D-ISOMER SPECIFIC 2-HYDROXYACID DEHYDROGENASE FAMILY PROTEIN (AFU_ORTHOLOGUE AFUA_1G13630)"/>
    <property type="match status" value="1"/>
</dbReference>
<evidence type="ECO:0000256" key="2">
    <source>
        <dbReference type="ARBA" id="ARBA00023002"/>
    </source>
</evidence>
<dbReference type="InterPro" id="IPR050418">
    <property type="entry name" value="D-iso_2-hydroxyacid_DH_PdxB"/>
</dbReference>
<evidence type="ECO:0000259" key="6">
    <source>
        <dbReference type="Pfam" id="PF02826"/>
    </source>
</evidence>
<evidence type="ECO:0000259" key="5">
    <source>
        <dbReference type="Pfam" id="PF00389"/>
    </source>
</evidence>
<evidence type="ECO:0000313" key="8">
    <source>
        <dbReference type="Proteomes" id="UP001162741"/>
    </source>
</evidence>
<keyword evidence="8" id="KW-1185">Reference proteome</keyword>
<sequence length="317" mass="34413">MQIVILDGKTLNPGDLSWAPLEELGEVKVYERTAEHEVAGRCKDADIILTNKAIVNEATINSLDKLKYIGVTATGFNIVDVQAAKRRNIIVTNVPAYGTASVAQLTFSLILEHCFNVGRHAISVREGEWAGSKDFSYWKAPLTELSGKTLGIIGLGQIGQAVARLGLAFGMQVIASHKHPERDKMVGVRFVDLETCFSEADFVSLHCPLNNDNKGFVNKELLARMKPSAFLVNTSRGPLINEADLADALNNNQIAGAGLDVLAQEPPAADNPLLKAKKCIITPHIAWATTEARRRLMSVVIDNVKAFVDGRPQHVVG</sequence>
<dbReference type="EMBL" id="CP107006">
    <property type="protein sequence ID" value="UYQ93715.1"/>
    <property type="molecule type" value="Genomic_DNA"/>
</dbReference>